<dbReference type="InterPro" id="IPR007813">
    <property type="entry name" value="PilN"/>
</dbReference>
<reference evidence="4" key="1">
    <citation type="submission" date="2016-09" db="EMBL/GenBank/DDBJ databases">
        <authorList>
            <person name="Lysoe E."/>
        </authorList>
    </citation>
    <scope>NUCLEOTIDE SEQUENCE [LARGE SCALE GENOMIC DNA]</scope>
    <source>
        <strain evidence="4">LJ96T</strain>
    </source>
</reference>
<keyword evidence="2" id="KW-0812">Transmembrane</keyword>
<dbReference type="Proteomes" id="UP000182987">
    <property type="component" value="Chromosome"/>
</dbReference>
<feature type="transmembrane region" description="Helical" evidence="2">
    <location>
        <begin position="221"/>
        <end position="241"/>
    </location>
</feature>
<dbReference type="InterPro" id="IPR052534">
    <property type="entry name" value="Extracell_DNA_Util/SecSys_Comp"/>
</dbReference>
<evidence type="ECO:0000256" key="2">
    <source>
        <dbReference type="SAM" id="Phobius"/>
    </source>
</evidence>
<dbReference type="Gene3D" id="3.30.420.380">
    <property type="match status" value="1"/>
</dbReference>
<dbReference type="PANTHER" id="PTHR40278">
    <property type="entry name" value="DNA UTILIZATION PROTEIN HOFN"/>
    <property type="match status" value="1"/>
</dbReference>
<proteinExistence type="predicted"/>
<feature type="compositionally biased region" description="Basic and acidic residues" evidence="1">
    <location>
        <begin position="401"/>
        <end position="411"/>
    </location>
</feature>
<dbReference type="SUPFAM" id="SSF53067">
    <property type="entry name" value="Actin-like ATPase domain"/>
    <property type="match status" value="1"/>
</dbReference>
<evidence type="ECO:0000313" key="3">
    <source>
        <dbReference type="EMBL" id="APG03353.1"/>
    </source>
</evidence>
<dbReference type="KEGG" id="lrz:BJI69_05115"/>
<organism evidence="3 4">
    <name type="scientific">Luteibacter rhizovicinus DSM 16549</name>
    <dbReference type="NCBI Taxonomy" id="1440763"/>
    <lineage>
        <taxon>Bacteria</taxon>
        <taxon>Pseudomonadati</taxon>
        <taxon>Pseudomonadota</taxon>
        <taxon>Gammaproteobacteria</taxon>
        <taxon>Lysobacterales</taxon>
        <taxon>Rhodanobacteraceae</taxon>
        <taxon>Luteibacter</taxon>
    </lineage>
</organism>
<dbReference type="AlphaFoldDB" id="A0A1L3EQK5"/>
<sequence length="411" mass="44977">MTALQDASQLQLDRLRRAWRGSALPGFLRWWGGELSALLPVRWRQAFAGGERWYVLERGEGAWQLRRAGESLSIADAYDTDTVDHRAALLARALGECDPADRRIALLMPAAQVLRRRLVLPVAARDNLRQVVGYDIDRQTPFRAEDIHFGVRELGEGGPEGRFVAELAATPRASLDPLLDELTALRVAPDRVDVPLGYQLAGVDLLPPTRAPRRVDRRRRLNLALVAAIVLLLLGAMAAWLHNRQVALDTMRADVEAMQSDAQRVKALRQRLMDSAGASGFLVRRKSESPSILPVLDELTHRLPDDTWLERFTLNATGQIGFQGQSPQAARLIDALKGARSIGEPSFQGTIQADPTSGKERFYMQAKALMPKPDAAAPAKATSAPAPASASTKAAAVSTAPKEDARAHEAR</sequence>
<dbReference type="Pfam" id="PF05137">
    <property type="entry name" value="PilN"/>
    <property type="match status" value="1"/>
</dbReference>
<dbReference type="PANTHER" id="PTHR40278:SF1">
    <property type="entry name" value="DNA UTILIZATION PROTEIN HOFN"/>
    <property type="match status" value="1"/>
</dbReference>
<keyword evidence="2" id="KW-1133">Transmembrane helix</keyword>
<dbReference type="EMBL" id="CP017480">
    <property type="protein sequence ID" value="APG03353.1"/>
    <property type="molecule type" value="Genomic_DNA"/>
</dbReference>
<feature type="region of interest" description="Disordered" evidence="1">
    <location>
        <begin position="372"/>
        <end position="411"/>
    </location>
</feature>
<name>A0A1L3EQK5_9GAMM</name>
<dbReference type="OrthoDB" id="5621075at2"/>
<keyword evidence="4" id="KW-1185">Reference proteome</keyword>
<protein>
    <submittedName>
        <fullName evidence="3">Uncharacterized protein</fullName>
    </submittedName>
</protein>
<evidence type="ECO:0000256" key="1">
    <source>
        <dbReference type="SAM" id="MobiDB-lite"/>
    </source>
</evidence>
<gene>
    <name evidence="3" type="ORF">BJI69_05115</name>
</gene>
<accession>A0A1L3EQK5</accession>
<feature type="compositionally biased region" description="Low complexity" evidence="1">
    <location>
        <begin position="372"/>
        <end position="400"/>
    </location>
</feature>
<dbReference type="STRING" id="1440763.BJI69_05115"/>
<keyword evidence="2" id="KW-0472">Membrane</keyword>
<dbReference type="InterPro" id="IPR043129">
    <property type="entry name" value="ATPase_NBD"/>
</dbReference>
<evidence type="ECO:0000313" key="4">
    <source>
        <dbReference type="Proteomes" id="UP000182987"/>
    </source>
</evidence>
<dbReference type="RefSeq" id="WP_071924880.1">
    <property type="nucleotide sequence ID" value="NZ_CP017480.1"/>
</dbReference>